<feature type="region of interest" description="Disordered" evidence="2">
    <location>
        <begin position="393"/>
        <end position="439"/>
    </location>
</feature>
<dbReference type="Pfam" id="PF05593">
    <property type="entry name" value="RHS_repeat"/>
    <property type="match status" value="1"/>
</dbReference>
<dbReference type="Pfam" id="PF25023">
    <property type="entry name" value="TEN_YD-shell"/>
    <property type="match status" value="2"/>
</dbReference>
<organism evidence="6 7">
    <name type="scientific">Aeromonas salmonicida (strain A449)</name>
    <dbReference type="NCBI Taxonomy" id="382245"/>
    <lineage>
        <taxon>Bacteria</taxon>
        <taxon>Pseudomonadati</taxon>
        <taxon>Pseudomonadota</taxon>
        <taxon>Gammaproteobacteria</taxon>
        <taxon>Aeromonadales</taxon>
        <taxon>Aeromonadaceae</taxon>
        <taxon>Aeromonas</taxon>
    </lineage>
</organism>
<dbReference type="NCBIfam" id="TIGR01643">
    <property type="entry name" value="YD_repeat_2x"/>
    <property type="match status" value="8"/>
</dbReference>
<dbReference type="KEGG" id="asa:ASA_1311"/>
<gene>
    <name evidence="6" type="ordered locus">ASA_1311</name>
</gene>
<dbReference type="PANTHER" id="PTHR32305">
    <property type="match status" value="1"/>
</dbReference>
<dbReference type="InterPro" id="IPR022385">
    <property type="entry name" value="Rhs_assc_core"/>
</dbReference>
<dbReference type="PATRIC" id="fig|382245.13.peg.1307"/>
<evidence type="ECO:0000313" key="7">
    <source>
        <dbReference type="Proteomes" id="UP000000225"/>
    </source>
</evidence>
<evidence type="ECO:0000313" key="6">
    <source>
        <dbReference type="EMBL" id="ABO89415.1"/>
    </source>
</evidence>
<sequence>MSKNKTASLMSSDEAAKQNFSTDNIISGGCVKCGCEVTIHYHYDDGKPVPNAPFVLTDSNGTVIKGKTDSKGLCRIYDMGCETFELLLDEGSDDFKPQETVQNNPVFQSNPAYAALAGEYFTLFLILRQQGLIVYDASDSDADEVDVDDVGMLGGIFNSVPDKYNQAYKRFWALDKKINKGSRELKVAVNKIHHSLAAELGDKASSNEAVLLVCEVLLGFVPVVGQVIDLYSIGEWGYVSYKEPVKLDDNMHLAEGALCLIGIIPGFGDAIKISGRAIIRALGDVKEIQKAIRIIRSLSNGNLIKGLMELRAEIATYGQQAKAILLQVIAALKKMLIDPASNRWLIAMMKEQITGIIHALEKLSAKFDASLAYIAAKFNEFIGKVVTRVTSSPKSKLVDAPPNSVNAGRNTGDRHADKPHADTTQTGQADGNNCASTKTCQKEGEPVDMATGFVFEQREDWRLASLLPVGLARYYRSGGQRRPGILGTLWRTEWDMSLELQEGMVIFTDGEFNQAFFTLPDEGEWAYSPSSPEWRLTRFEGLLQLHHLDGCRYGFEHARGPHLYLTSMSDACGNRVRWVWERGRLVRVLLADGRHIRVSHQGRNVSALTLVVSEFDPPRELSRYEYDDSGALLRVRAGAGRSFDYQYSPQGWLTRWNDLAQTWVEHDYDSQGRCLANRCAGGYWKDHFSYDDANLTSYYHSAFGGVTAYVRDERNNILLRREPDGGETRFEWVNNQLAALVNPLGQRTEFERNAWGQVTCVTLPDGSAHRYGYDDAGRLLAYIDPLGQPWQYSYNPQGLVEGVTNPLGQCWRHEYTPQGLLAAVTDPVGQRSQWHYGEQGLPVRYEPANGAPWRFVYDQQDRLVARYQEGEQGALVRRWEYRHHARQPSKVIYEDGTESRFDYDIEGNLVRLTDALGHHHQLTYGAFDNLQSVTDPLGATTRYHYNAESEFAGVTNSQGHHWRYEFDACGRVAAEVHYDGRRYDYRYDVAGQLVLRRAPDNRELHYHYDVLGRLARIEAWRAQGELNDPTARAKESETHFAYDAAARLLQASNADAVVEFEWDALGRVVCERVNGETIESHYGEAGQREAGFALSQGWSSTGLLLSQSLVPASGAVPDTLSRHYQYDALDRLVGVNDSHWGEQGWKLNGNGQVVAERSKRGHERQARLFGYDSELNLCELSHILPSDGQPLSSQQAQAEPVRRYDTAGRVSQMGPNQYRYDKCGRLSDKVVSRPGFRPQTTQFEWDGFDRLQRVILPDGSRWRYRYDPFGRRIGKEREGQVSQLTAITSVHYRWDGDQLVQQQSYRADGNTARQVQWVYEPGSFRPLAQWEVGEQDERLHYIVTDVAGTARELCSEAGDIIWRGEQRLWGNYRADAIPQPLRRFLGDAANEETYCELRYQGQIYDQETGLYYNRHRYFDPELGQYISPDPIGFAGGVRPQGYVHNPLEWVDPLGLKGFFTRTVFHAPSGSTHTVYQQAIDWDLPVNTRSGVKTNLDIALDGGSPFVVKNGKYSQVNLHHSKQDGLGSLFELSADTHQRYRKSNALHPHLPDAHPNNPVDRNSFNVDRDAYWRERANGELAKRNKIVSKKC</sequence>
<evidence type="ECO:0000259" key="4">
    <source>
        <dbReference type="Pfam" id="PF20148"/>
    </source>
</evidence>
<evidence type="ECO:0000256" key="1">
    <source>
        <dbReference type="ARBA" id="ARBA00022737"/>
    </source>
</evidence>
<feature type="compositionally biased region" description="Polar residues" evidence="2">
    <location>
        <begin position="422"/>
        <end position="439"/>
    </location>
</feature>
<feature type="domain" description="Teneurin-like YD-shell" evidence="5">
    <location>
        <begin position="835"/>
        <end position="1009"/>
    </location>
</feature>
<evidence type="ECO:0000256" key="2">
    <source>
        <dbReference type="SAM" id="MobiDB-lite"/>
    </source>
</evidence>
<dbReference type="Proteomes" id="UP000000225">
    <property type="component" value="Chromosome"/>
</dbReference>
<dbReference type="PANTHER" id="PTHR32305:SF15">
    <property type="entry name" value="PROTEIN RHSA-RELATED"/>
    <property type="match status" value="1"/>
</dbReference>
<dbReference type="CDD" id="cd20746">
    <property type="entry name" value="FIX_Ntox15_NUC_DUF4112_RhsA-like"/>
    <property type="match status" value="1"/>
</dbReference>
<proteinExistence type="predicted"/>
<dbReference type="InterPro" id="IPR045351">
    <property type="entry name" value="DUF6531"/>
</dbReference>
<keyword evidence="1" id="KW-0677">Repeat</keyword>
<name>A4SKJ3_AERS4</name>
<dbReference type="InterPro" id="IPR049802">
    <property type="entry name" value="RhsC-like_FIX"/>
</dbReference>
<feature type="compositionally biased region" description="Basic and acidic residues" evidence="2">
    <location>
        <begin position="411"/>
        <end position="421"/>
    </location>
</feature>
<dbReference type="InterPro" id="IPR006530">
    <property type="entry name" value="YD"/>
</dbReference>
<dbReference type="InterPro" id="IPR056823">
    <property type="entry name" value="TEN-like_YD-shell"/>
</dbReference>
<dbReference type="Pfam" id="PF14411">
    <property type="entry name" value="LHH"/>
    <property type="match status" value="1"/>
</dbReference>
<feature type="domain" description="Teneurin-like YD-shell" evidence="5">
    <location>
        <begin position="1165"/>
        <end position="1429"/>
    </location>
</feature>
<evidence type="ECO:0000259" key="3">
    <source>
        <dbReference type="Pfam" id="PF14411"/>
    </source>
</evidence>
<dbReference type="InterPro" id="IPR050708">
    <property type="entry name" value="T6SS_VgrG/RHS"/>
</dbReference>
<dbReference type="eggNOG" id="COG3209">
    <property type="taxonomic scope" value="Bacteria"/>
</dbReference>
<dbReference type="STRING" id="29491.GCA_000820065_03253"/>
<dbReference type="EMBL" id="CP000644">
    <property type="protein sequence ID" value="ABO89415.1"/>
    <property type="molecule type" value="Genomic_DNA"/>
</dbReference>
<evidence type="ECO:0000259" key="5">
    <source>
        <dbReference type="Pfam" id="PF25023"/>
    </source>
</evidence>
<dbReference type="NCBIfam" id="TIGR03696">
    <property type="entry name" value="Rhs_assc_core"/>
    <property type="match status" value="1"/>
</dbReference>
<protein>
    <submittedName>
        <fullName evidence="6">Rhs family protein</fullName>
    </submittedName>
</protein>
<accession>A4SKJ3</accession>
<dbReference type="Gene3D" id="2.180.10.10">
    <property type="entry name" value="RHS repeat-associated core"/>
    <property type="match status" value="2"/>
</dbReference>
<dbReference type="InterPro" id="IPR026834">
    <property type="entry name" value="LHH"/>
</dbReference>
<feature type="domain" description="LHH" evidence="3">
    <location>
        <begin position="1493"/>
        <end position="1576"/>
    </location>
</feature>
<feature type="domain" description="DUF6531" evidence="4">
    <location>
        <begin position="444"/>
        <end position="514"/>
    </location>
</feature>
<dbReference type="HOGENOM" id="CLU_001218_1_2_6"/>
<dbReference type="RefSeq" id="WP_011898499.1">
    <property type="nucleotide sequence ID" value="NC_009348.1"/>
</dbReference>
<dbReference type="Pfam" id="PF20148">
    <property type="entry name" value="DUF6531"/>
    <property type="match status" value="1"/>
</dbReference>
<reference evidence="7" key="1">
    <citation type="journal article" date="2008" name="BMC Genomics">
        <title>The genome of Aeromonas salmonicida subsp. salmonicida A449: insights into the evolution of a fish pathogen.</title>
        <authorList>
            <person name="Reith M.E."/>
            <person name="Singh R.K."/>
            <person name="Curtis B."/>
            <person name="Boyd J.M."/>
            <person name="Bouevitch A."/>
            <person name="Kimball J."/>
            <person name="Munholland J."/>
            <person name="Murphy C."/>
            <person name="Sarty D."/>
            <person name="Williams J."/>
            <person name="Nash J.H."/>
            <person name="Johnson S.C."/>
            <person name="Brown L.L."/>
        </authorList>
    </citation>
    <scope>NUCLEOTIDE SEQUENCE [LARGE SCALE GENOMIC DNA]</scope>
    <source>
        <strain evidence="7">A449</strain>
    </source>
</reference>
<dbReference type="InterPro" id="IPR031325">
    <property type="entry name" value="RHS_repeat"/>
</dbReference>